<dbReference type="PANTHER" id="PTHR13335:SF1">
    <property type="entry name" value="TARGET OF RAPAMYCIN COMPLEX 2 SUBUNIT MAPKAP1"/>
    <property type="match status" value="1"/>
</dbReference>
<feature type="compositionally biased region" description="Acidic residues" evidence="2">
    <location>
        <begin position="236"/>
        <end position="248"/>
    </location>
</feature>
<dbReference type="PANTHER" id="PTHR13335">
    <property type="entry name" value="TARGET OF RAPAMYCIN COMPLEX 2 SUBUNIT MAPKAP1"/>
    <property type="match status" value="1"/>
</dbReference>
<evidence type="ECO:0000259" key="4">
    <source>
        <dbReference type="Pfam" id="PF16979"/>
    </source>
</evidence>
<feature type="region of interest" description="Disordered" evidence="2">
    <location>
        <begin position="54"/>
        <end position="126"/>
    </location>
</feature>
<keyword evidence="6" id="KW-1185">Reference proteome</keyword>
<accession>A0A0D2NRX5</accession>
<dbReference type="InterPro" id="IPR031567">
    <property type="entry name" value="CRIM_dom"/>
</dbReference>
<feature type="region of interest" description="Disordered" evidence="2">
    <location>
        <begin position="216"/>
        <end position="250"/>
    </location>
</feature>
<gene>
    <name evidence="5" type="ORF">HYPSUDRAFT_41916</name>
</gene>
<evidence type="ECO:0000313" key="6">
    <source>
        <dbReference type="Proteomes" id="UP000054270"/>
    </source>
</evidence>
<comment type="similarity">
    <text evidence="1">Belongs to the SIN1 family.</text>
</comment>
<name>A0A0D2NRX5_HYPSF</name>
<protein>
    <submittedName>
        <fullName evidence="5">Uncharacterized protein</fullName>
    </submittedName>
</protein>
<feature type="compositionally biased region" description="Polar residues" evidence="2">
    <location>
        <begin position="99"/>
        <end position="112"/>
    </location>
</feature>
<dbReference type="EMBL" id="KN817557">
    <property type="protein sequence ID" value="KJA21544.1"/>
    <property type="molecule type" value="Genomic_DNA"/>
</dbReference>
<reference evidence="6" key="1">
    <citation type="submission" date="2014-04" db="EMBL/GenBank/DDBJ databases">
        <title>Evolutionary Origins and Diversification of the Mycorrhizal Mutualists.</title>
        <authorList>
            <consortium name="DOE Joint Genome Institute"/>
            <consortium name="Mycorrhizal Genomics Consortium"/>
            <person name="Kohler A."/>
            <person name="Kuo A."/>
            <person name="Nagy L.G."/>
            <person name="Floudas D."/>
            <person name="Copeland A."/>
            <person name="Barry K.W."/>
            <person name="Cichocki N."/>
            <person name="Veneault-Fourrey C."/>
            <person name="LaButti K."/>
            <person name="Lindquist E.A."/>
            <person name="Lipzen A."/>
            <person name="Lundell T."/>
            <person name="Morin E."/>
            <person name="Murat C."/>
            <person name="Riley R."/>
            <person name="Ohm R."/>
            <person name="Sun H."/>
            <person name="Tunlid A."/>
            <person name="Henrissat B."/>
            <person name="Grigoriev I.V."/>
            <person name="Hibbett D.S."/>
            <person name="Martin F."/>
        </authorList>
    </citation>
    <scope>NUCLEOTIDE SEQUENCE [LARGE SCALE GENOMIC DNA]</scope>
    <source>
        <strain evidence="6">FD-334 SS-4</strain>
    </source>
</reference>
<dbReference type="GO" id="GO:0005737">
    <property type="term" value="C:cytoplasm"/>
    <property type="evidence" value="ECO:0007669"/>
    <property type="project" value="TreeGrafter"/>
</dbReference>
<feature type="compositionally biased region" description="Basic and acidic residues" evidence="2">
    <location>
        <begin position="334"/>
        <end position="346"/>
    </location>
</feature>
<evidence type="ECO:0000259" key="3">
    <source>
        <dbReference type="Pfam" id="PF16978"/>
    </source>
</evidence>
<evidence type="ECO:0000256" key="1">
    <source>
        <dbReference type="ARBA" id="ARBA00009407"/>
    </source>
</evidence>
<dbReference type="Pfam" id="PF16979">
    <property type="entry name" value="SIN1_PH"/>
    <property type="match status" value="1"/>
</dbReference>
<dbReference type="STRING" id="945553.A0A0D2NRX5"/>
<dbReference type="InterPro" id="IPR011993">
    <property type="entry name" value="PH-like_dom_sf"/>
</dbReference>
<dbReference type="GO" id="GO:0031932">
    <property type="term" value="C:TORC2 complex"/>
    <property type="evidence" value="ECO:0007669"/>
    <property type="project" value="InterPro"/>
</dbReference>
<proteinExistence type="inferred from homology"/>
<dbReference type="InterPro" id="IPR031313">
    <property type="entry name" value="Sin1_PH_dom"/>
</dbReference>
<dbReference type="AlphaFoldDB" id="A0A0D2NRX5"/>
<evidence type="ECO:0000256" key="2">
    <source>
        <dbReference type="SAM" id="MobiDB-lite"/>
    </source>
</evidence>
<dbReference type="OrthoDB" id="241990at2759"/>
<dbReference type="GO" id="GO:0005546">
    <property type="term" value="F:phosphatidylinositol-4,5-bisphosphate binding"/>
    <property type="evidence" value="ECO:0007669"/>
    <property type="project" value="TreeGrafter"/>
</dbReference>
<dbReference type="InterPro" id="IPR008828">
    <property type="entry name" value="Sin1/Avo1"/>
</dbReference>
<feature type="domain" description="CRIM" evidence="3">
    <location>
        <begin position="381"/>
        <end position="527"/>
    </location>
</feature>
<feature type="compositionally biased region" description="Polar residues" evidence="2">
    <location>
        <begin position="273"/>
        <end position="293"/>
    </location>
</feature>
<evidence type="ECO:0000313" key="5">
    <source>
        <dbReference type="EMBL" id="KJA21544.1"/>
    </source>
</evidence>
<dbReference type="GO" id="GO:0005886">
    <property type="term" value="C:plasma membrane"/>
    <property type="evidence" value="ECO:0007669"/>
    <property type="project" value="TreeGrafter"/>
</dbReference>
<sequence length="824" mass="90139">MSLLRDTDFLIHRLRLAYLRNVEDHYGPRVISLDPAYHTNSYIVRSSLADPERWPELTLPASPNLSEEEEEKAPELSRRARLRHSRSLDSSAYIPGSASGRTSNKTLTDSTPKPTPGVSAPPEDVMQNFISGNAPVQEALSTATLPAKAPPPQLRMGSWIDLDKDADEAESPAGPKVNVQEPSAPAEAPVAKVVQFIPKFKGAAEMEARRRVRMAARRGPQEAPAQPVKPITVDTSSEEDATEDSSSDEFEHIGIAVTDVVDEFDPDFAATRTSASTSGFTSNVSIDASSVSRSPLPPQSPLASIGFKATDRPHPAANNVARPRHHRHASHGAAKGDDTLHSKRGDGSPTTRRRFDSNSSNGMPEGITFTKKKVAPRPVIKSALSAKLAGSASANPFAELYSTISGRGGGAAARTVQVYFPHAEQPRHKPLVLNVRADATVEEIIGFALWSFWEERWLPKLDDGLSGESDPRWKTRLSTVGWVLRMAEDDGEVDDDCPAPDRGKKAKEFLDMYAILEATPMQVQQNQIFESQLQRNAAPKKVDKLDIPSASLIPTMSSVNQASISGIGSMLSASPGLSSSHGPQVLLRVHTADAVQILTTIKVYSGTYMQEALELVCRRQRIENPTDYALLLADKSLVIPLDRTVASLQGKRELSLVRRSTLPQLGLKNVGTTTDPNASIFAKPKRLSENNDQELSKVDFTAAYKKYTIYRKIPMLVTRQERTLAIDGDYIHIMPSANRARAVFDTGKTASYHVTTIANCSQSSKNSALFKLILNRAGTNPPKRYDFEAENPKLAADIVASIRNLKSLDRTWSVHKARRSRHIA</sequence>
<dbReference type="Pfam" id="PF16978">
    <property type="entry name" value="CRIM"/>
    <property type="match status" value="1"/>
</dbReference>
<dbReference type="Proteomes" id="UP000054270">
    <property type="component" value="Unassembled WGS sequence"/>
</dbReference>
<organism evidence="5 6">
    <name type="scientific">Hypholoma sublateritium (strain FD-334 SS-4)</name>
    <dbReference type="NCBI Taxonomy" id="945553"/>
    <lineage>
        <taxon>Eukaryota</taxon>
        <taxon>Fungi</taxon>
        <taxon>Dikarya</taxon>
        <taxon>Basidiomycota</taxon>
        <taxon>Agaricomycotina</taxon>
        <taxon>Agaricomycetes</taxon>
        <taxon>Agaricomycetidae</taxon>
        <taxon>Agaricales</taxon>
        <taxon>Agaricineae</taxon>
        <taxon>Strophariaceae</taxon>
        <taxon>Hypholoma</taxon>
    </lineage>
</organism>
<dbReference type="Gene3D" id="2.30.29.30">
    <property type="entry name" value="Pleckstrin-homology domain (PH domain)/Phosphotyrosine-binding domain (PTB)"/>
    <property type="match status" value="1"/>
</dbReference>
<dbReference type="GO" id="GO:0038203">
    <property type="term" value="P:TORC2 signaling"/>
    <property type="evidence" value="ECO:0007669"/>
    <property type="project" value="TreeGrafter"/>
</dbReference>
<feature type="domain" description="SIN1-type PH" evidence="4">
    <location>
        <begin position="703"/>
        <end position="806"/>
    </location>
</feature>
<feature type="region of interest" description="Disordered" evidence="2">
    <location>
        <begin position="273"/>
        <end position="370"/>
    </location>
</feature>